<keyword evidence="2" id="KW-1185">Reference proteome</keyword>
<organism evidence="1 2">
    <name type="scientific">Enterobacter cloacae subsp. cloacae (strain ATCC 13047 / DSM 30054 / NBRC 13535 / NCTC 10005 / WDCM 00083 / NCDC 279-56)</name>
    <dbReference type="NCBI Taxonomy" id="716541"/>
    <lineage>
        <taxon>Bacteria</taxon>
        <taxon>Pseudomonadati</taxon>
        <taxon>Pseudomonadota</taxon>
        <taxon>Gammaproteobacteria</taxon>
        <taxon>Enterobacterales</taxon>
        <taxon>Enterobacteriaceae</taxon>
        <taxon>Enterobacter</taxon>
        <taxon>Enterobacter cloacae complex</taxon>
    </lineage>
</organism>
<accession>A0A0H3CTE0</accession>
<dbReference type="EnsemblBacteria" id="ADF64508">
    <property type="protein sequence ID" value="ADF64508"/>
    <property type="gene ID" value="ECL_04986"/>
</dbReference>
<gene>
    <name evidence="1" type="ordered locus">ECL_04986</name>
</gene>
<name>A0A0H3CTE0_ENTCC</name>
<dbReference type="HOGENOM" id="CLU_3269471_0_0_6"/>
<sequence>MFPGVASYSKTKISASPQYFKKITVTLFRPYHYAGTDEKMV</sequence>
<evidence type="ECO:0000313" key="1">
    <source>
        <dbReference type="EMBL" id="ADF64508.1"/>
    </source>
</evidence>
<proteinExistence type="predicted"/>
<dbReference type="EMBL" id="CP001918">
    <property type="protein sequence ID" value="ADF64508.1"/>
    <property type="molecule type" value="Genomic_DNA"/>
</dbReference>
<dbReference type="STRING" id="716541.ECL_04986"/>
<protein>
    <submittedName>
        <fullName evidence="1">Uncharacterized protein</fullName>
    </submittedName>
</protein>
<dbReference type="Proteomes" id="UP000002363">
    <property type="component" value="Chromosome"/>
</dbReference>
<dbReference type="AlphaFoldDB" id="A0A0H3CTE0"/>
<evidence type="ECO:0000313" key="2">
    <source>
        <dbReference type="Proteomes" id="UP000002363"/>
    </source>
</evidence>
<reference evidence="1 2" key="1">
    <citation type="journal article" date="2010" name="J. Bacteriol.">
        <title>Complete genome sequence of Enterobacter cloacae subsp. cloacae type strain ATCC 13047.</title>
        <authorList>
            <person name="Ren Y."/>
            <person name="Ren Y."/>
            <person name="Zhou Z."/>
            <person name="Guo X."/>
            <person name="Li Y."/>
            <person name="Feng L."/>
            <person name="Wang L."/>
        </authorList>
    </citation>
    <scope>NUCLEOTIDE SEQUENCE [LARGE SCALE GENOMIC DNA]</scope>
    <source>
        <strain evidence="2">ATCC 13047 / DSM 30054 / NBRC 13535 / NCTC 10005 / WDCM 00083 / NCDC 279-56</strain>
    </source>
</reference>
<dbReference type="KEGG" id="enc:ECL_04986"/>